<dbReference type="EMBL" id="JBAMIC010000008">
    <property type="protein sequence ID" value="KAK7103118.1"/>
    <property type="molecule type" value="Genomic_DNA"/>
</dbReference>
<protein>
    <submittedName>
        <fullName evidence="1">Uncharacterized protein</fullName>
    </submittedName>
</protein>
<organism evidence="1 2">
    <name type="scientific">Littorina saxatilis</name>
    <dbReference type="NCBI Taxonomy" id="31220"/>
    <lineage>
        <taxon>Eukaryota</taxon>
        <taxon>Metazoa</taxon>
        <taxon>Spiralia</taxon>
        <taxon>Lophotrochozoa</taxon>
        <taxon>Mollusca</taxon>
        <taxon>Gastropoda</taxon>
        <taxon>Caenogastropoda</taxon>
        <taxon>Littorinimorpha</taxon>
        <taxon>Littorinoidea</taxon>
        <taxon>Littorinidae</taxon>
        <taxon>Littorina</taxon>
    </lineage>
</organism>
<dbReference type="Proteomes" id="UP001374579">
    <property type="component" value="Unassembled WGS sequence"/>
</dbReference>
<evidence type="ECO:0000313" key="2">
    <source>
        <dbReference type="Proteomes" id="UP001374579"/>
    </source>
</evidence>
<comment type="caution">
    <text evidence="1">The sequence shown here is derived from an EMBL/GenBank/DDBJ whole genome shotgun (WGS) entry which is preliminary data.</text>
</comment>
<name>A0AAN9BBY7_9CAEN</name>
<keyword evidence="2" id="KW-1185">Reference proteome</keyword>
<sequence>MPLRIHSTPHHNTDRHRSVPHFLMGSVYREVGAFSARVTMSDHNSESLSTMRTVKSALVEQSLYTETGLARSA</sequence>
<reference evidence="1 2" key="1">
    <citation type="submission" date="2024-02" db="EMBL/GenBank/DDBJ databases">
        <title>Chromosome-scale genome assembly of the rough periwinkle Littorina saxatilis.</title>
        <authorList>
            <person name="De Jode A."/>
            <person name="Faria R."/>
            <person name="Formenti G."/>
            <person name="Sims Y."/>
            <person name="Smith T.P."/>
            <person name="Tracey A."/>
            <person name="Wood J.M.D."/>
            <person name="Zagrodzka Z.B."/>
            <person name="Johannesson K."/>
            <person name="Butlin R.K."/>
            <person name="Leder E.H."/>
        </authorList>
    </citation>
    <scope>NUCLEOTIDE SEQUENCE [LARGE SCALE GENOMIC DNA]</scope>
    <source>
        <strain evidence="1">Snail1</strain>
        <tissue evidence="1">Muscle</tissue>
    </source>
</reference>
<accession>A0AAN9BBY7</accession>
<proteinExistence type="predicted"/>
<gene>
    <name evidence="1" type="ORF">V1264_018080</name>
</gene>
<dbReference type="AlphaFoldDB" id="A0AAN9BBY7"/>
<evidence type="ECO:0000313" key="1">
    <source>
        <dbReference type="EMBL" id="KAK7103118.1"/>
    </source>
</evidence>